<evidence type="ECO:0000256" key="4">
    <source>
        <dbReference type="ARBA" id="ARBA00022842"/>
    </source>
</evidence>
<dbReference type="InterPro" id="IPR034291">
    <property type="entry name" value="TMP_synthase"/>
</dbReference>
<evidence type="ECO:0000256" key="5">
    <source>
        <dbReference type="ARBA" id="ARBA00022977"/>
    </source>
</evidence>
<feature type="binding site" evidence="9">
    <location>
        <position position="70"/>
    </location>
    <ligand>
        <name>Mg(2+)</name>
        <dbReference type="ChEBI" id="CHEBI:18420"/>
    </ligand>
</feature>
<feature type="domain" description="Thiamine phosphate synthase/TenI" evidence="12">
    <location>
        <begin position="7"/>
        <end position="188"/>
    </location>
</feature>
<dbReference type="CDD" id="cd00564">
    <property type="entry name" value="TMP_TenI"/>
    <property type="match status" value="1"/>
</dbReference>
<protein>
    <recommendedName>
        <fullName evidence="9">Thiamine-phosphate synthase</fullName>
        <shortName evidence="9">TP synthase</shortName>
        <shortName evidence="9">TPS</shortName>
        <ecNumber evidence="9">2.5.1.3</ecNumber>
    </recommendedName>
    <alternativeName>
        <fullName evidence="9">Thiamine-phosphate pyrophosphorylase</fullName>
        <shortName evidence="9">TMP pyrophosphorylase</shortName>
        <shortName evidence="9">TMP-PPase</shortName>
    </alternativeName>
</protein>
<dbReference type="EC" id="2.5.1.3" evidence="9"/>
<evidence type="ECO:0000256" key="7">
    <source>
        <dbReference type="ARBA" id="ARBA00047851"/>
    </source>
</evidence>
<keyword evidence="5 9" id="KW-0784">Thiamine biosynthesis</keyword>
<evidence type="ECO:0000256" key="10">
    <source>
        <dbReference type="RuleBase" id="RU003826"/>
    </source>
</evidence>
<dbReference type="InterPro" id="IPR036206">
    <property type="entry name" value="ThiamineP_synth_sf"/>
</dbReference>
<feature type="binding site" evidence="9">
    <location>
        <position position="165"/>
    </location>
    <ligand>
        <name>2-[(2R,5Z)-2-carboxy-4-methylthiazol-5(2H)-ylidene]ethyl phosphate</name>
        <dbReference type="ChEBI" id="CHEBI:62899"/>
    </ligand>
</feature>
<comment type="catalytic activity">
    <reaction evidence="6 9 10">
        <text>4-methyl-5-(2-phosphooxyethyl)-thiazole + 4-amino-2-methyl-5-(diphosphooxymethyl)pyrimidine + H(+) = thiamine phosphate + diphosphate</text>
        <dbReference type="Rhea" id="RHEA:22328"/>
        <dbReference type="ChEBI" id="CHEBI:15378"/>
        <dbReference type="ChEBI" id="CHEBI:33019"/>
        <dbReference type="ChEBI" id="CHEBI:37575"/>
        <dbReference type="ChEBI" id="CHEBI:57841"/>
        <dbReference type="ChEBI" id="CHEBI:58296"/>
        <dbReference type="EC" id="2.5.1.3"/>
    </reaction>
</comment>
<feature type="binding site" evidence="9">
    <location>
        <begin position="185"/>
        <end position="186"/>
    </location>
    <ligand>
        <name>2-[(2R,5Z)-2-carboxy-4-methylthiazol-5(2H)-ylidene]ethyl phosphate</name>
        <dbReference type="ChEBI" id="CHEBI:62899"/>
    </ligand>
</feature>
<dbReference type="PANTHER" id="PTHR20857:SF15">
    <property type="entry name" value="THIAMINE-PHOSPHATE SYNTHASE"/>
    <property type="match status" value="1"/>
</dbReference>
<reference evidence="13 14" key="1">
    <citation type="submission" date="2019-07" db="EMBL/GenBank/DDBJ databases">
        <title>Whole genome shotgun sequence of Halomonas halophila NBRC 102604.</title>
        <authorList>
            <person name="Hosoyama A."/>
            <person name="Uohara A."/>
            <person name="Ohji S."/>
            <person name="Ichikawa N."/>
        </authorList>
    </citation>
    <scope>NUCLEOTIDE SEQUENCE [LARGE SCALE GENOMIC DNA]</scope>
    <source>
        <strain evidence="13 14">NBRC 102604</strain>
    </source>
</reference>
<dbReference type="RefSeq" id="WP_246124678.1">
    <property type="nucleotide sequence ID" value="NZ_BJUS01000021.1"/>
</dbReference>
<comment type="caution">
    <text evidence="13">The sequence shown here is derived from an EMBL/GenBank/DDBJ whole genome shotgun (WGS) entry which is preliminary data.</text>
</comment>
<evidence type="ECO:0000259" key="12">
    <source>
        <dbReference type="Pfam" id="PF02581"/>
    </source>
</evidence>
<feature type="binding site" evidence="9">
    <location>
        <position position="137"/>
    </location>
    <ligand>
        <name>4-amino-2-methyl-5-(diphosphooxymethyl)pyrimidine</name>
        <dbReference type="ChEBI" id="CHEBI:57841"/>
    </ligand>
</feature>
<evidence type="ECO:0000256" key="2">
    <source>
        <dbReference type="ARBA" id="ARBA00022679"/>
    </source>
</evidence>
<evidence type="ECO:0000313" key="13">
    <source>
        <dbReference type="EMBL" id="GEK73396.1"/>
    </source>
</evidence>
<evidence type="ECO:0000256" key="1">
    <source>
        <dbReference type="ARBA" id="ARBA00005165"/>
    </source>
</evidence>
<dbReference type="InterPro" id="IPR013785">
    <property type="entry name" value="Aldolase_TIM"/>
</dbReference>
<comment type="catalytic activity">
    <reaction evidence="7 9 10">
        <text>2-(2-carboxy-4-methylthiazol-5-yl)ethyl phosphate + 4-amino-2-methyl-5-(diphosphooxymethyl)pyrimidine + 2 H(+) = thiamine phosphate + CO2 + diphosphate</text>
        <dbReference type="Rhea" id="RHEA:47848"/>
        <dbReference type="ChEBI" id="CHEBI:15378"/>
        <dbReference type="ChEBI" id="CHEBI:16526"/>
        <dbReference type="ChEBI" id="CHEBI:33019"/>
        <dbReference type="ChEBI" id="CHEBI:37575"/>
        <dbReference type="ChEBI" id="CHEBI:57841"/>
        <dbReference type="ChEBI" id="CHEBI:62890"/>
        <dbReference type="EC" id="2.5.1.3"/>
    </reaction>
</comment>
<feature type="binding site" evidence="9">
    <location>
        <begin position="134"/>
        <end position="136"/>
    </location>
    <ligand>
        <name>2-[(2R,5Z)-2-carboxy-4-methylthiazol-5(2H)-ylidene]ethyl phosphate</name>
        <dbReference type="ChEBI" id="CHEBI:62899"/>
    </ligand>
</feature>
<evidence type="ECO:0000256" key="8">
    <source>
        <dbReference type="ARBA" id="ARBA00047883"/>
    </source>
</evidence>
<dbReference type="InterPro" id="IPR022998">
    <property type="entry name" value="ThiamineP_synth_TenI"/>
</dbReference>
<dbReference type="NCBIfam" id="TIGR00693">
    <property type="entry name" value="thiE"/>
    <property type="match status" value="1"/>
</dbReference>
<name>A0ABQ0U4D3_9GAMM</name>
<comment type="function">
    <text evidence="9">Condenses 4-methyl-5-(beta-hydroxyethyl)thiazole monophosphate (THZ-P) and 2-methyl-4-amino-5-hydroxymethyl pyrimidine pyrophosphate (HMP-PP) to form thiamine monophosphate (TMP).</text>
</comment>
<evidence type="ECO:0000256" key="6">
    <source>
        <dbReference type="ARBA" id="ARBA00047334"/>
    </source>
</evidence>
<proteinExistence type="inferred from homology"/>
<comment type="pathway">
    <text evidence="1 9 11">Cofactor biosynthesis; thiamine diphosphate biosynthesis; thiamine phosphate from 4-amino-2-methyl-5-diphosphomethylpyrimidine and 4-methyl-5-(2-phosphoethyl)-thiazole: step 1/1.</text>
</comment>
<comment type="similarity">
    <text evidence="9 10">Belongs to the thiamine-phosphate synthase family.</text>
</comment>
<dbReference type="HAMAP" id="MF_00097">
    <property type="entry name" value="TMP_synthase"/>
    <property type="match status" value="1"/>
</dbReference>
<evidence type="ECO:0000256" key="9">
    <source>
        <dbReference type="HAMAP-Rule" id="MF_00097"/>
    </source>
</evidence>
<keyword evidence="2 9" id="KW-0808">Transferase</keyword>
<keyword evidence="14" id="KW-1185">Reference proteome</keyword>
<evidence type="ECO:0000313" key="14">
    <source>
        <dbReference type="Proteomes" id="UP000321121"/>
    </source>
</evidence>
<dbReference type="Proteomes" id="UP000321121">
    <property type="component" value="Unassembled WGS sequence"/>
</dbReference>
<organism evidence="13 14">
    <name type="scientific">Halomonas halophila</name>
    <dbReference type="NCBI Taxonomy" id="29573"/>
    <lineage>
        <taxon>Bacteria</taxon>
        <taxon>Pseudomonadati</taxon>
        <taxon>Pseudomonadota</taxon>
        <taxon>Gammaproteobacteria</taxon>
        <taxon>Oceanospirillales</taxon>
        <taxon>Halomonadaceae</taxon>
        <taxon>Halomonas</taxon>
    </lineage>
</organism>
<feature type="binding site" evidence="9">
    <location>
        <position position="69"/>
    </location>
    <ligand>
        <name>4-amino-2-methyl-5-(diphosphooxymethyl)pyrimidine</name>
        <dbReference type="ChEBI" id="CHEBI:57841"/>
    </ligand>
</feature>
<dbReference type="SUPFAM" id="SSF51391">
    <property type="entry name" value="Thiamin phosphate synthase"/>
    <property type="match status" value="1"/>
</dbReference>
<feature type="binding site" evidence="9">
    <location>
        <begin position="37"/>
        <end position="41"/>
    </location>
    <ligand>
        <name>4-amino-2-methyl-5-(diphosphooxymethyl)pyrimidine</name>
        <dbReference type="ChEBI" id="CHEBI:57841"/>
    </ligand>
</feature>
<sequence>MRLDLSLYLVTDPELCAALGVEQTVRAAVRGGVSVVQLRDKHAADAEMIPLARRLKAALAGSGVPLIINDRLEVALASRADGLHIGQDDGEVADARAALGPDAILGLSVQTHEQLARLDAGRLDYLGLGPVFATATKQDHAAPLGVDGLAALAAASPLPTVAIGGLKVEHVEAVRRAGAGGLAVVSAICGTPDPEAAARAFPPGRRRDLRHREGRRFSATRRS</sequence>
<evidence type="ECO:0000256" key="3">
    <source>
        <dbReference type="ARBA" id="ARBA00022723"/>
    </source>
</evidence>
<feature type="binding site" evidence="9">
    <location>
        <position position="89"/>
    </location>
    <ligand>
        <name>Mg(2+)</name>
        <dbReference type="ChEBI" id="CHEBI:18420"/>
    </ligand>
</feature>
<dbReference type="Gene3D" id="3.20.20.70">
    <property type="entry name" value="Aldolase class I"/>
    <property type="match status" value="1"/>
</dbReference>
<comment type="cofactor">
    <cofactor evidence="9">
        <name>Mg(2+)</name>
        <dbReference type="ChEBI" id="CHEBI:18420"/>
    </cofactor>
    <text evidence="9">Binds 1 Mg(2+) ion per subunit.</text>
</comment>
<dbReference type="PANTHER" id="PTHR20857">
    <property type="entry name" value="THIAMINE-PHOSPHATE PYROPHOSPHORYLASE"/>
    <property type="match status" value="1"/>
</dbReference>
<feature type="binding site" evidence="9">
    <location>
        <position position="108"/>
    </location>
    <ligand>
        <name>4-amino-2-methyl-5-(diphosphooxymethyl)pyrimidine</name>
        <dbReference type="ChEBI" id="CHEBI:57841"/>
    </ligand>
</feature>
<dbReference type="EMBL" id="BJUS01000021">
    <property type="protein sequence ID" value="GEK73396.1"/>
    <property type="molecule type" value="Genomic_DNA"/>
</dbReference>
<accession>A0ABQ0U4D3</accession>
<comment type="catalytic activity">
    <reaction evidence="8 9 10">
        <text>2-[(2R,5Z)-2-carboxy-4-methylthiazol-5(2H)-ylidene]ethyl phosphate + 4-amino-2-methyl-5-(diphosphooxymethyl)pyrimidine + 2 H(+) = thiamine phosphate + CO2 + diphosphate</text>
        <dbReference type="Rhea" id="RHEA:47844"/>
        <dbReference type="ChEBI" id="CHEBI:15378"/>
        <dbReference type="ChEBI" id="CHEBI:16526"/>
        <dbReference type="ChEBI" id="CHEBI:33019"/>
        <dbReference type="ChEBI" id="CHEBI:37575"/>
        <dbReference type="ChEBI" id="CHEBI:57841"/>
        <dbReference type="ChEBI" id="CHEBI:62899"/>
        <dbReference type="EC" id="2.5.1.3"/>
    </reaction>
</comment>
<evidence type="ECO:0000256" key="11">
    <source>
        <dbReference type="RuleBase" id="RU004253"/>
    </source>
</evidence>
<keyword evidence="3 9" id="KW-0479">Metal-binding</keyword>
<gene>
    <name evidence="9 13" type="primary">thiE</name>
    <name evidence="13" type="ORF">HHA04nite_19400</name>
</gene>
<dbReference type="Pfam" id="PF02581">
    <property type="entry name" value="TMP-TENI"/>
    <property type="match status" value="1"/>
</dbReference>
<keyword evidence="4 9" id="KW-0460">Magnesium</keyword>